<comment type="caution">
    <text evidence="2">The sequence shown here is derived from an EMBL/GenBank/DDBJ whole genome shotgun (WGS) entry which is preliminary data.</text>
</comment>
<accession>A0A5C7FZH5</accession>
<dbReference type="PROSITE" id="PS51257">
    <property type="entry name" value="PROKAR_LIPOPROTEIN"/>
    <property type="match status" value="1"/>
</dbReference>
<name>A0A5C7FZH5_9BACT</name>
<sequence>MMSCRLLLSFLLLCTIALASCTKQESMASISIEVDIAESDRFELLSLPVNYIRTFDAGGSNGSIGSLEVSQTKSLSLPGNIDGDLTIFEGPVFPRTLEGIDPSFGSALVRDIRTGEEIELPVCAPPMIPLEAAAEIVPGSRFRIVLPVDLEALHEVEAITYIDLRAVTAQIQEW</sequence>
<evidence type="ECO:0000256" key="1">
    <source>
        <dbReference type="SAM" id="SignalP"/>
    </source>
</evidence>
<evidence type="ECO:0000313" key="2">
    <source>
        <dbReference type="EMBL" id="TXF90688.1"/>
    </source>
</evidence>
<dbReference type="Proteomes" id="UP000321907">
    <property type="component" value="Unassembled WGS sequence"/>
</dbReference>
<dbReference type="EMBL" id="VOXD01000005">
    <property type="protein sequence ID" value="TXF90688.1"/>
    <property type="molecule type" value="Genomic_DNA"/>
</dbReference>
<feature type="chain" id="PRO_5022746357" evidence="1">
    <location>
        <begin position="20"/>
        <end position="174"/>
    </location>
</feature>
<dbReference type="AlphaFoldDB" id="A0A5C7FZH5"/>
<organism evidence="2 3">
    <name type="scientific">Neolewinella aurantiaca</name>
    <dbReference type="NCBI Taxonomy" id="2602767"/>
    <lineage>
        <taxon>Bacteria</taxon>
        <taxon>Pseudomonadati</taxon>
        <taxon>Bacteroidota</taxon>
        <taxon>Saprospiria</taxon>
        <taxon>Saprospirales</taxon>
        <taxon>Lewinellaceae</taxon>
        <taxon>Neolewinella</taxon>
    </lineage>
</organism>
<keyword evidence="1" id="KW-0732">Signal</keyword>
<gene>
    <name evidence="2" type="ORF">FUA23_04410</name>
</gene>
<keyword evidence="3" id="KW-1185">Reference proteome</keyword>
<dbReference type="RefSeq" id="WP_147929516.1">
    <property type="nucleotide sequence ID" value="NZ_VOXD01000005.1"/>
</dbReference>
<evidence type="ECO:0000313" key="3">
    <source>
        <dbReference type="Proteomes" id="UP000321907"/>
    </source>
</evidence>
<reference evidence="2 3" key="1">
    <citation type="submission" date="2019-08" db="EMBL/GenBank/DDBJ databases">
        <title>Lewinella sp. strain SSH13 Genome sequencing and assembly.</title>
        <authorList>
            <person name="Kim I."/>
        </authorList>
    </citation>
    <scope>NUCLEOTIDE SEQUENCE [LARGE SCALE GENOMIC DNA]</scope>
    <source>
        <strain evidence="2 3">SSH13</strain>
    </source>
</reference>
<feature type="signal peptide" evidence="1">
    <location>
        <begin position="1"/>
        <end position="19"/>
    </location>
</feature>
<protein>
    <submittedName>
        <fullName evidence="2">Uncharacterized protein</fullName>
    </submittedName>
</protein>
<proteinExistence type="predicted"/>